<keyword evidence="2" id="KW-1185">Reference proteome</keyword>
<gene>
    <name evidence="1" type="ORF">Pla8534_39280</name>
</gene>
<dbReference type="AlphaFoldDB" id="A0A518DWA3"/>
<name>A0A518DWA3_9BACT</name>
<evidence type="ECO:0000313" key="2">
    <source>
        <dbReference type="Proteomes" id="UP000317648"/>
    </source>
</evidence>
<sequence length="327" mass="35880">MGKLHLITGILLLQAILGCANPRWALRDRDYRDKYSQDTSDLRLQAKQAVDARHVREKWGYVGGGGASPGSPFAGHLKFGYFDYMESWLERQFTLGAFRSNSLNDTVFGPQATFRVQSPSRLAPFVGVSGLAGVLHKGTLHDGVDLIVRSLQNDDDDCGCDKNRGLPDDHLHPVFVGAPEVGVHYWLNADLRATASLSYAMSTEGRDHDAFFLNFEIARLNLKHSTAPISFAARPESSPRPPLMAPADAPAAELCLLPPIGPSNLGDTGEVAPPVPLEIFKPTPARTWNEDPSSNFDLYDDNLAGDSSRDKAFEEAARRARCQVRPR</sequence>
<reference evidence="1 2" key="1">
    <citation type="submission" date="2019-02" db="EMBL/GenBank/DDBJ databases">
        <title>Deep-cultivation of Planctomycetes and their phenomic and genomic characterization uncovers novel biology.</title>
        <authorList>
            <person name="Wiegand S."/>
            <person name="Jogler M."/>
            <person name="Boedeker C."/>
            <person name="Pinto D."/>
            <person name="Vollmers J."/>
            <person name="Rivas-Marin E."/>
            <person name="Kohn T."/>
            <person name="Peeters S.H."/>
            <person name="Heuer A."/>
            <person name="Rast P."/>
            <person name="Oberbeckmann S."/>
            <person name="Bunk B."/>
            <person name="Jeske O."/>
            <person name="Meyerdierks A."/>
            <person name="Storesund J.E."/>
            <person name="Kallscheuer N."/>
            <person name="Luecker S."/>
            <person name="Lage O.M."/>
            <person name="Pohl T."/>
            <person name="Merkel B.J."/>
            <person name="Hornburger P."/>
            <person name="Mueller R.-W."/>
            <person name="Bruemmer F."/>
            <person name="Labrenz M."/>
            <person name="Spormann A.M."/>
            <person name="Op den Camp H."/>
            <person name="Overmann J."/>
            <person name="Amann R."/>
            <person name="Jetten M.S.M."/>
            <person name="Mascher T."/>
            <person name="Medema M.H."/>
            <person name="Devos D.P."/>
            <person name="Kaster A.-K."/>
            <person name="Ovreas L."/>
            <person name="Rohde M."/>
            <person name="Galperin M.Y."/>
            <person name="Jogler C."/>
        </authorList>
    </citation>
    <scope>NUCLEOTIDE SEQUENCE [LARGE SCALE GENOMIC DNA]</scope>
    <source>
        <strain evidence="1 2">Pla85_3_4</strain>
    </source>
</reference>
<evidence type="ECO:0000313" key="1">
    <source>
        <dbReference type="EMBL" id="QDU96109.1"/>
    </source>
</evidence>
<dbReference type="PROSITE" id="PS51257">
    <property type="entry name" value="PROKAR_LIPOPROTEIN"/>
    <property type="match status" value="1"/>
</dbReference>
<accession>A0A518DWA3</accession>
<organism evidence="1 2">
    <name type="scientific">Lignipirellula cremea</name>
    <dbReference type="NCBI Taxonomy" id="2528010"/>
    <lineage>
        <taxon>Bacteria</taxon>
        <taxon>Pseudomonadati</taxon>
        <taxon>Planctomycetota</taxon>
        <taxon>Planctomycetia</taxon>
        <taxon>Pirellulales</taxon>
        <taxon>Pirellulaceae</taxon>
        <taxon>Lignipirellula</taxon>
    </lineage>
</organism>
<dbReference type="EMBL" id="CP036433">
    <property type="protein sequence ID" value="QDU96109.1"/>
    <property type="molecule type" value="Genomic_DNA"/>
</dbReference>
<protein>
    <recommendedName>
        <fullName evidence="3">Lipoprotein</fullName>
    </recommendedName>
</protein>
<dbReference type="Proteomes" id="UP000317648">
    <property type="component" value="Chromosome"/>
</dbReference>
<proteinExistence type="predicted"/>
<dbReference type="RefSeq" id="WP_145054778.1">
    <property type="nucleotide sequence ID" value="NZ_CP036433.1"/>
</dbReference>
<evidence type="ECO:0008006" key="3">
    <source>
        <dbReference type="Google" id="ProtNLM"/>
    </source>
</evidence>
<dbReference type="OrthoDB" id="258860at2"/>
<dbReference type="KEGG" id="lcre:Pla8534_39280"/>